<keyword evidence="2" id="KW-1185">Reference proteome</keyword>
<sequence length="95" mass="11136">MYKEIKQQQPAFFKAVSDLMFKHDPIEINFETNTDEYDPEAGTVISRLPTANNENEVLDIIHQEFVVWFGEDTAGNRSRYVGLANEIWELWREKA</sequence>
<proteinExistence type="predicted"/>
<reference evidence="1 2" key="1">
    <citation type="submission" date="2020-11" db="EMBL/GenBank/DDBJ databases">
        <title>Sulfur oxidizing isolate from Hospital Hole Sinkhole.</title>
        <authorList>
            <person name="Scott K.M."/>
        </authorList>
    </citation>
    <scope>NUCLEOTIDE SEQUENCE [LARGE SCALE GENOMIC DNA]</scope>
    <source>
        <strain evidence="1 2">HH1</strain>
    </source>
</reference>
<accession>A0ABS0BW01</accession>
<evidence type="ECO:0000313" key="1">
    <source>
        <dbReference type="EMBL" id="MBF6058001.1"/>
    </source>
</evidence>
<dbReference type="EMBL" id="JACBGI020000010">
    <property type="protein sequence ID" value="MBF6058001.1"/>
    <property type="molecule type" value="Genomic_DNA"/>
</dbReference>
<name>A0ABS0BW01_9GAMM</name>
<comment type="caution">
    <text evidence="1">The sequence shown here is derived from an EMBL/GenBank/DDBJ whole genome shotgun (WGS) entry which is preliminary data.</text>
</comment>
<dbReference type="InterPro" id="IPR023162">
    <property type="entry name" value="Apc36109-like_dom_sf"/>
</dbReference>
<protein>
    <submittedName>
        <fullName evidence="1">Uncharacterized protein</fullName>
    </submittedName>
</protein>
<dbReference type="Proteomes" id="UP001193680">
    <property type="component" value="Unassembled WGS sequence"/>
</dbReference>
<gene>
    <name evidence="1" type="ORF">H8792_006555</name>
</gene>
<dbReference type="Gene3D" id="1.10.340.20">
    <property type="entry name" value="Apc36109-like domain"/>
    <property type="match status" value="1"/>
</dbReference>
<dbReference type="SUPFAM" id="SSF116922">
    <property type="entry name" value="YugE-like"/>
    <property type="match status" value="1"/>
</dbReference>
<evidence type="ECO:0000313" key="2">
    <source>
        <dbReference type="Proteomes" id="UP001193680"/>
    </source>
</evidence>
<organism evidence="1 2">
    <name type="scientific">Thiomicrorhabdus heinhorstiae</name>
    <dbReference type="NCBI Taxonomy" id="2748010"/>
    <lineage>
        <taxon>Bacteria</taxon>
        <taxon>Pseudomonadati</taxon>
        <taxon>Pseudomonadota</taxon>
        <taxon>Gammaproteobacteria</taxon>
        <taxon>Thiotrichales</taxon>
        <taxon>Piscirickettsiaceae</taxon>
        <taxon>Thiomicrorhabdus</taxon>
    </lineage>
</organism>